<organism evidence="1 2">
    <name type="scientific">Mariniflexile ostreae</name>
    <dbReference type="NCBI Taxonomy" id="1520892"/>
    <lineage>
        <taxon>Bacteria</taxon>
        <taxon>Pseudomonadati</taxon>
        <taxon>Bacteroidota</taxon>
        <taxon>Flavobacteriia</taxon>
        <taxon>Flavobacteriales</taxon>
        <taxon>Flavobacteriaceae</taxon>
        <taxon>Mariniflexile</taxon>
    </lineage>
</organism>
<dbReference type="Proteomes" id="UP001589585">
    <property type="component" value="Unassembled WGS sequence"/>
</dbReference>
<gene>
    <name evidence="1" type="ORF">ACFFU9_11300</name>
</gene>
<dbReference type="EMBL" id="JBHMFC010000074">
    <property type="protein sequence ID" value="MFB9057324.1"/>
    <property type="molecule type" value="Genomic_DNA"/>
</dbReference>
<evidence type="ECO:0000313" key="2">
    <source>
        <dbReference type="Proteomes" id="UP001589585"/>
    </source>
</evidence>
<protein>
    <submittedName>
        <fullName evidence="1">Uncharacterized protein</fullName>
    </submittedName>
</protein>
<keyword evidence="2" id="KW-1185">Reference proteome</keyword>
<dbReference type="RefSeq" id="WP_379861549.1">
    <property type="nucleotide sequence ID" value="NZ_JBHMFC010000074.1"/>
</dbReference>
<proteinExistence type="predicted"/>
<comment type="caution">
    <text evidence="1">The sequence shown here is derived from an EMBL/GenBank/DDBJ whole genome shotgun (WGS) entry which is preliminary data.</text>
</comment>
<name>A0ABV5FCZ9_9FLAO</name>
<reference evidence="1 2" key="1">
    <citation type="submission" date="2024-09" db="EMBL/GenBank/DDBJ databases">
        <authorList>
            <person name="Sun Q."/>
            <person name="Mori K."/>
        </authorList>
    </citation>
    <scope>NUCLEOTIDE SEQUENCE [LARGE SCALE GENOMIC DNA]</scope>
    <source>
        <strain evidence="1 2">CECT 8622</strain>
    </source>
</reference>
<sequence length="128" mass="14383">MKTQILKTRPLYFLLVFVQVITTVSFAQNKTSEKWTIRYNDSKAETFFKTHTTQRGLTFTTSPLSALTGDMYAYYHLKLDTAVKAVTFNYAQTGDATSVPITLLDAAANELWRYDGKGTAPKTVALKI</sequence>
<accession>A0ABV5FCZ9</accession>
<evidence type="ECO:0000313" key="1">
    <source>
        <dbReference type="EMBL" id="MFB9057324.1"/>
    </source>
</evidence>